<reference evidence="2 3" key="1">
    <citation type="submission" date="2017-10" db="EMBL/GenBank/DDBJ databases">
        <title>Development of genomic resources for the powdery mildew, Erysiphe pulchra.</title>
        <authorList>
            <person name="Wadl P.A."/>
            <person name="Mack B.M."/>
            <person name="Moore G."/>
            <person name="Beltz S.B."/>
        </authorList>
    </citation>
    <scope>NUCLEOTIDE SEQUENCE [LARGE SCALE GENOMIC DNA]</scope>
    <source>
        <strain evidence="2">Cflorida</strain>
    </source>
</reference>
<proteinExistence type="predicted"/>
<gene>
    <name evidence="2" type="ORF">EPUL_002327</name>
</gene>
<dbReference type="OrthoDB" id="3594103at2759"/>
<protein>
    <submittedName>
        <fullName evidence="2">Uncharacterized protein</fullName>
    </submittedName>
</protein>
<feature type="coiled-coil region" evidence="1">
    <location>
        <begin position="128"/>
        <end position="155"/>
    </location>
</feature>
<comment type="caution">
    <text evidence="2">The sequence shown here is derived from an EMBL/GenBank/DDBJ whole genome shotgun (WGS) entry which is preliminary data.</text>
</comment>
<keyword evidence="3" id="KW-1185">Reference proteome</keyword>
<evidence type="ECO:0000313" key="3">
    <source>
        <dbReference type="Proteomes" id="UP000237438"/>
    </source>
</evidence>
<organism evidence="2 3">
    <name type="scientific">Erysiphe pulchra</name>
    <dbReference type="NCBI Taxonomy" id="225359"/>
    <lineage>
        <taxon>Eukaryota</taxon>
        <taxon>Fungi</taxon>
        <taxon>Dikarya</taxon>
        <taxon>Ascomycota</taxon>
        <taxon>Pezizomycotina</taxon>
        <taxon>Leotiomycetes</taxon>
        <taxon>Erysiphales</taxon>
        <taxon>Erysiphaceae</taxon>
        <taxon>Erysiphe</taxon>
    </lineage>
</organism>
<evidence type="ECO:0000313" key="2">
    <source>
        <dbReference type="EMBL" id="POS86067.1"/>
    </source>
</evidence>
<dbReference type="AlphaFoldDB" id="A0A2S4PVP1"/>
<evidence type="ECO:0000256" key="1">
    <source>
        <dbReference type="SAM" id="Coils"/>
    </source>
</evidence>
<sequence>MYTGEYQILKKYYAGIPMSDNKEEFRMALKILFASETYHLTKLNELAKSEITSLRTAYSIPNMLQATDEVFRASSFALASVSKKWVKVFLISKIREEFKKNESAFDNNTLLNPLLDIDLIKTVATSLIIIYRERIQELNKEVINLKLKEHETESTVTLTPVISSAGSESNTPLASPKLPVILPPGSAL</sequence>
<dbReference type="STRING" id="225359.A0A2S4PVP1"/>
<dbReference type="EMBL" id="PEDP01000418">
    <property type="protein sequence ID" value="POS86067.1"/>
    <property type="molecule type" value="Genomic_DNA"/>
</dbReference>
<dbReference type="Proteomes" id="UP000237438">
    <property type="component" value="Unassembled WGS sequence"/>
</dbReference>
<accession>A0A2S4PVP1</accession>
<keyword evidence="1" id="KW-0175">Coiled coil</keyword>
<name>A0A2S4PVP1_9PEZI</name>